<dbReference type="Proteomes" id="UP000218181">
    <property type="component" value="Unassembled WGS sequence"/>
</dbReference>
<dbReference type="SUPFAM" id="SSF46785">
    <property type="entry name" value="Winged helix' DNA-binding domain"/>
    <property type="match status" value="1"/>
</dbReference>
<dbReference type="GO" id="GO:0003700">
    <property type="term" value="F:DNA-binding transcription factor activity"/>
    <property type="evidence" value="ECO:0007669"/>
    <property type="project" value="InterPro"/>
</dbReference>
<comment type="caution">
    <text evidence="2">The sequence shown here is derived from an EMBL/GenBank/DDBJ whole genome shotgun (WGS) entry which is preliminary data.</text>
</comment>
<dbReference type="AlphaFoldDB" id="A0A2A5RK00"/>
<sequence length="149" mass="17449">MDYNQAAEEFFSCIKKKESKAILLRLNEQAQGERLVLTYLYRNNGQSIVPSEIARFIGTSTARVANILNNLDEKGLVKREISRIDRRKILVSLTDKGRRETKRSRERIIGRINRIFQEMGENRTKSFISNWELFLELGTKIIKVEEKEE</sequence>
<name>A0A2A5RK00_9LACT</name>
<dbReference type="PANTHER" id="PTHR33164:SF43">
    <property type="entry name" value="HTH-TYPE TRANSCRIPTIONAL REPRESSOR YETL"/>
    <property type="match status" value="1"/>
</dbReference>
<dbReference type="InterPro" id="IPR036388">
    <property type="entry name" value="WH-like_DNA-bd_sf"/>
</dbReference>
<dbReference type="GO" id="GO:0006950">
    <property type="term" value="P:response to stress"/>
    <property type="evidence" value="ECO:0007669"/>
    <property type="project" value="TreeGrafter"/>
</dbReference>
<protein>
    <submittedName>
        <fullName evidence="2">MarR family transcriptional regulator</fullName>
    </submittedName>
</protein>
<feature type="domain" description="HTH marR-type" evidence="1">
    <location>
        <begin position="1"/>
        <end position="143"/>
    </location>
</feature>
<dbReference type="RefSeq" id="WP_096818479.1">
    <property type="nucleotide sequence ID" value="NZ_JXJU01000008.1"/>
</dbReference>
<dbReference type="InterPro" id="IPR036390">
    <property type="entry name" value="WH_DNA-bd_sf"/>
</dbReference>
<reference evidence="2 3" key="1">
    <citation type="submission" date="2014-12" db="EMBL/GenBank/DDBJ databases">
        <title>Draft genome sequences of 10 type strains of Lactococcus.</title>
        <authorList>
            <person name="Sun Z."/>
            <person name="Zhong Z."/>
            <person name="Liu W."/>
            <person name="Zhang W."/>
            <person name="Zhang H."/>
        </authorList>
    </citation>
    <scope>NUCLEOTIDE SEQUENCE [LARGE SCALE GENOMIC DNA]</scope>
    <source>
        <strain evidence="2 3">JCM 16395</strain>
    </source>
</reference>
<dbReference type="PANTHER" id="PTHR33164">
    <property type="entry name" value="TRANSCRIPTIONAL REGULATOR, MARR FAMILY"/>
    <property type="match status" value="1"/>
</dbReference>
<gene>
    <name evidence="2" type="ORF">RT41_GL001859</name>
</gene>
<dbReference type="EMBL" id="JXJU01000008">
    <property type="protein sequence ID" value="PCR99483.1"/>
    <property type="molecule type" value="Genomic_DNA"/>
</dbReference>
<dbReference type="OrthoDB" id="3237509at2"/>
<evidence type="ECO:0000259" key="1">
    <source>
        <dbReference type="PROSITE" id="PS50995"/>
    </source>
</evidence>
<dbReference type="InterPro" id="IPR000835">
    <property type="entry name" value="HTH_MarR-typ"/>
</dbReference>
<dbReference type="SMART" id="SM00347">
    <property type="entry name" value="HTH_MARR"/>
    <property type="match status" value="1"/>
</dbReference>
<dbReference type="Pfam" id="PF12802">
    <property type="entry name" value="MarR_2"/>
    <property type="match status" value="1"/>
</dbReference>
<evidence type="ECO:0000313" key="3">
    <source>
        <dbReference type="Proteomes" id="UP000218181"/>
    </source>
</evidence>
<dbReference type="Gene3D" id="1.10.10.10">
    <property type="entry name" value="Winged helix-like DNA-binding domain superfamily/Winged helix DNA-binding domain"/>
    <property type="match status" value="1"/>
</dbReference>
<keyword evidence="3" id="KW-1185">Reference proteome</keyword>
<evidence type="ECO:0000313" key="2">
    <source>
        <dbReference type="EMBL" id="PCR99483.1"/>
    </source>
</evidence>
<accession>A0A2A5RK00</accession>
<dbReference type="PRINTS" id="PR00598">
    <property type="entry name" value="HTHMARR"/>
</dbReference>
<proteinExistence type="predicted"/>
<dbReference type="InterPro" id="IPR039422">
    <property type="entry name" value="MarR/SlyA-like"/>
</dbReference>
<organism evidence="2 3">
    <name type="scientific">Lactococcus fujiensis JCM 16395</name>
    <dbReference type="NCBI Taxonomy" id="1291764"/>
    <lineage>
        <taxon>Bacteria</taxon>
        <taxon>Bacillati</taxon>
        <taxon>Bacillota</taxon>
        <taxon>Bacilli</taxon>
        <taxon>Lactobacillales</taxon>
        <taxon>Streptococcaceae</taxon>
        <taxon>Lactococcus</taxon>
    </lineage>
</organism>
<dbReference type="STRING" id="1291764.GCA_001311235_01615"/>
<dbReference type="PROSITE" id="PS50995">
    <property type="entry name" value="HTH_MARR_2"/>
    <property type="match status" value="1"/>
</dbReference>